<dbReference type="EMBL" id="LVEO01000029">
    <property type="protein sequence ID" value="OCB68783.1"/>
    <property type="molecule type" value="Genomic_DNA"/>
</dbReference>
<feature type="signal peptide" evidence="1">
    <location>
        <begin position="1"/>
        <end position="19"/>
    </location>
</feature>
<evidence type="ECO:0000313" key="6">
    <source>
        <dbReference type="Proteomes" id="UP000093226"/>
    </source>
</evidence>
<feature type="domain" description="DUF2059" evidence="2">
    <location>
        <begin position="74"/>
        <end position="132"/>
    </location>
</feature>
<dbReference type="Proteomes" id="UP000182367">
    <property type="component" value="Unassembled WGS sequence"/>
</dbReference>
<sequence length="151" mass="17444">MKKPLLILSFALLSFTTNAQNPTKTEKIKQLLELSGSGKMGIQVMDQMMSSFKSSYSVVKQEFWEEFKKEINPDDIENMILPIYDKYYTEADIDQLTAFYKSPIGKKMIQTMPLVMRESMVAGQNWGKEIATKVLARLKEKGYLEKQKELK</sequence>
<reference evidence="3 8" key="4">
    <citation type="submission" date="2019-07" db="EMBL/GenBank/DDBJ databases">
        <title>Whole genome shotgun sequence of Flavobacterium glycines NBRC 105008.</title>
        <authorList>
            <person name="Hosoyama A."/>
            <person name="Uohara A."/>
            <person name="Ohji S."/>
            <person name="Ichikawa N."/>
        </authorList>
    </citation>
    <scope>NUCLEOTIDE SEQUENCE [LARGE SCALE GENOMIC DNA]</scope>
    <source>
        <strain evidence="3 8">NBRC 105008</strain>
    </source>
</reference>
<reference evidence="4" key="2">
    <citation type="submission" date="2016-03" db="EMBL/GenBank/DDBJ databases">
        <authorList>
            <person name="Ploux O."/>
        </authorList>
    </citation>
    <scope>NUCLEOTIDE SEQUENCE</scope>
    <source>
        <strain evidence="4">NBRC 105008</strain>
    </source>
</reference>
<dbReference type="EMBL" id="FNEO01000002">
    <property type="protein sequence ID" value="SDJ34747.1"/>
    <property type="molecule type" value="Genomic_DNA"/>
</dbReference>
<name>A0A1B9DGH6_9FLAO</name>
<dbReference type="AlphaFoldDB" id="A0A1B9DGH6"/>
<evidence type="ECO:0000313" key="5">
    <source>
        <dbReference type="EMBL" id="SDJ34747.1"/>
    </source>
</evidence>
<dbReference type="Proteomes" id="UP000321579">
    <property type="component" value="Unassembled WGS sequence"/>
</dbReference>
<dbReference type="InterPro" id="IPR018637">
    <property type="entry name" value="DUF2059"/>
</dbReference>
<gene>
    <name evidence="4" type="ORF">FBGL_14425</name>
    <name evidence="3" type="ORF">FGL01_16980</name>
    <name evidence="5" type="ORF">SAMN05192550_1964</name>
</gene>
<dbReference type="OrthoDB" id="1143459at2"/>
<dbReference type="STRING" id="551990.SAMN05192550_1964"/>
<evidence type="ECO:0000256" key="1">
    <source>
        <dbReference type="SAM" id="SignalP"/>
    </source>
</evidence>
<evidence type="ECO:0000313" key="7">
    <source>
        <dbReference type="Proteomes" id="UP000182367"/>
    </source>
</evidence>
<accession>A0A1B9DGH6</accession>
<evidence type="ECO:0000313" key="3">
    <source>
        <dbReference type="EMBL" id="GEL10959.1"/>
    </source>
</evidence>
<comment type="caution">
    <text evidence="4">The sequence shown here is derived from an EMBL/GenBank/DDBJ whole genome shotgun (WGS) entry which is preliminary data.</text>
</comment>
<evidence type="ECO:0000259" key="2">
    <source>
        <dbReference type="Pfam" id="PF09832"/>
    </source>
</evidence>
<feature type="chain" id="PRO_5044556031" description="DUF2059 domain-containing protein" evidence="1">
    <location>
        <begin position="20"/>
        <end position="151"/>
    </location>
</feature>
<dbReference type="RefSeq" id="WP_066329630.1">
    <property type="nucleotide sequence ID" value="NZ_BJVF01000002.1"/>
</dbReference>
<reference evidence="6" key="1">
    <citation type="submission" date="2016-03" db="EMBL/GenBank/DDBJ databases">
        <title>Draft genome sequence of Paenibacillus glacialis DSM 22343.</title>
        <authorList>
            <person name="Shin S.-K."/>
            <person name="Yi H."/>
        </authorList>
    </citation>
    <scope>NUCLEOTIDE SEQUENCE [LARGE SCALE GENOMIC DNA]</scope>
    <source>
        <strain evidence="6">NBRC 105008</strain>
    </source>
</reference>
<evidence type="ECO:0000313" key="4">
    <source>
        <dbReference type="EMBL" id="OCB68783.1"/>
    </source>
</evidence>
<evidence type="ECO:0000313" key="8">
    <source>
        <dbReference type="Proteomes" id="UP000321579"/>
    </source>
</evidence>
<proteinExistence type="predicted"/>
<reference evidence="5 7" key="3">
    <citation type="submission" date="2016-10" db="EMBL/GenBank/DDBJ databases">
        <authorList>
            <person name="Varghese N."/>
            <person name="Submissions S."/>
        </authorList>
    </citation>
    <scope>NUCLEOTIDE SEQUENCE [LARGE SCALE GENOMIC DNA]</scope>
    <source>
        <strain evidence="5 7">Gm-149</strain>
    </source>
</reference>
<keyword evidence="7" id="KW-1185">Reference proteome</keyword>
<dbReference type="Proteomes" id="UP000093226">
    <property type="component" value="Unassembled WGS sequence"/>
</dbReference>
<protein>
    <recommendedName>
        <fullName evidence="2">DUF2059 domain-containing protein</fullName>
    </recommendedName>
</protein>
<keyword evidence="1" id="KW-0732">Signal</keyword>
<dbReference type="EMBL" id="BJVF01000002">
    <property type="protein sequence ID" value="GEL10959.1"/>
    <property type="molecule type" value="Genomic_DNA"/>
</dbReference>
<dbReference type="Pfam" id="PF09832">
    <property type="entry name" value="DUF2059"/>
    <property type="match status" value="1"/>
</dbReference>
<organism evidence="4 6">
    <name type="scientific">Flavobacterium glycines</name>
    <dbReference type="NCBI Taxonomy" id="551990"/>
    <lineage>
        <taxon>Bacteria</taxon>
        <taxon>Pseudomonadati</taxon>
        <taxon>Bacteroidota</taxon>
        <taxon>Flavobacteriia</taxon>
        <taxon>Flavobacteriales</taxon>
        <taxon>Flavobacteriaceae</taxon>
        <taxon>Flavobacterium</taxon>
    </lineage>
</organism>